<evidence type="ECO:0000256" key="3">
    <source>
        <dbReference type="ARBA" id="ARBA00022777"/>
    </source>
</evidence>
<accession>A0A4R0RJE6</accession>
<dbReference type="GO" id="GO:0004674">
    <property type="term" value="F:protein serine/threonine kinase activity"/>
    <property type="evidence" value="ECO:0007669"/>
    <property type="project" value="TreeGrafter"/>
</dbReference>
<reference evidence="7 8" key="1">
    <citation type="submission" date="2018-11" db="EMBL/GenBank/DDBJ databases">
        <title>Genome assembly of Steccherinum ochraceum LE-BIN_3174, the white-rot fungus of the Steccherinaceae family (The Residual Polyporoid clade, Polyporales, Basidiomycota).</title>
        <authorList>
            <person name="Fedorova T.V."/>
            <person name="Glazunova O.A."/>
            <person name="Landesman E.O."/>
            <person name="Moiseenko K.V."/>
            <person name="Psurtseva N.V."/>
            <person name="Savinova O.S."/>
            <person name="Shakhova N.V."/>
            <person name="Tyazhelova T.V."/>
            <person name="Vasina D.V."/>
        </authorList>
    </citation>
    <scope>NUCLEOTIDE SEQUENCE [LARGE SCALE GENOMIC DNA]</scope>
    <source>
        <strain evidence="7 8">LE-BIN_3174</strain>
    </source>
</reference>
<evidence type="ECO:0000256" key="2">
    <source>
        <dbReference type="ARBA" id="ARBA00022741"/>
    </source>
</evidence>
<evidence type="ECO:0000256" key="4">
    <source>
        <dbReference type="ARBA" id="ARBA00022840"/>
    </source>
</evidence>
<organism evidence="7 8">
    <name type="scientific">Steccherinum ochraceum</name>
    <dbReference type="NCBI Taxonomy" id="92696"/>
    <lineage>
        <taxon>Eukaryota</taxon>
        <taxon>Fungi</taxon>
        <taxon>Dikarya</taxon>
        <taxon>Basidiomycota</taxon>
        <taxon>Agaricomycotina</taxon>
        <taxon>Agaricomycetes</taxon>
        <taxon>Polyporales</taxon>
        <taxon>Steccherinaceae</taxon>
        <taxon>Steccherinum</taxon>
    </lineage>
</organism>
<evidence type="ECO:0000313" key="8">
    <source>
        <dbReference type="Proteomes" id="UP000292702"/>
    </source>
</evidence>
<dbReference type="Gene3D" id="1.10.510.10">
    <property type="entry name" value="Transferase(Phosphotransferase) domain 1"/>
    <property type="match status" value="1"/>
</dbReference>
<dbReference type="STRING" id="92696.A0A4R0RJE6"/>
<dbReference type="InterPro" id="IPR000719">
    <property type="entry name" value="Prot_kinase_dom"/>
</dbReference>
<keyword evidence="8" id="KW-1185">Reference proteome</keyword>
<dbReference type="InterPro" id="IPR001245">
    <property type="entry name" value="Ser-Thr/Tyr_kinase_cat_dom"/>
</dbReference>
<evidence type="ECO:0000256" key="5">
    <source>
        <dbReference type="PROSITE-ProRule" id="PRU10141"/>
    </source>
</evidence>
<dbReference type="PROSITE" id="PS00107">
    <property type="entry name" value="PROTEIN_KINASE_ATP"/>
    <property type="match status" value="1"/>
</dbReference>
<proteinExistence type="predicted"/>
<dbReference type="Proteomes" id="UP000292702">
    <property type="component" value="Unassembled WGS sequence"/>
</dbReference>
<comment type="caution">
    <text evidence="7">The sequence shown here is derived from an EMBL/GenBank/DDBJ whole genome shotgun (WGS) entry which is preliminary data.</text>
</comment>
<name>A0A4R0RJE6_9APHY</name>
<dbReference type="EMBL" id="RWJN01000105">
    <property type="protein sequence ID" value="TCD67242.1"/>
    <property type="molecule type" value="Genomic_DNA"/>
</dbReference>
<dbReference type="PANTHER" id="PTHR44329:SF288">
    <property type="entry name" value="MITOGEN-ACTIVATED PROTEIN KINASE KINASE KINASE 20"/>
    <property type="match status" value="1"/>
</dbReference>
<dbReference type="GO" id="GO:0005524">
    <property type="term" value="F:ATP binding"/>
    <property type="evidence" value="ECO:0007669"/>
    <property type="project" value="UniProtKB-UniRule"/>
</dbReference>
<protein>
    <recommendedName>
        <fullName evidence="6">Protein kinase domain-containing protein</fullName>
    </recommendedName>
</protein>
<keyword evidence="4 5" id="KW-0067">ATP-binding</keyword>
<keyword evidence="1" id="KW-0808">Transferase</keyword>
<keyword evidence="2 5" id="KW-0547">Nucleotide-binding</keyword>
<feature type="binding site" evidence="5">
    <location>
        <position position="385"/>
    </location>
    <ligand>
        <name>ATP</name>
        <dbReference type="ChEBI" id="CHEBI:30616"/>
    </ligand>
</feature>
<dbReference type="PANTHER" id="PTHR44329">
    <property type="entry name" value="SERINE/THREONINE-PROTEIN KINASE TNNI3K-RELATED"/>
    <property type="match status" value="1"/>
</dbReference>
<dbReference type="Pfam" id="PF07714">
    <property type="entry name" value="PK_Tyr_Ser-Thr"/>
    <property type="match status" value="1"/>
</dbReference>
<sequence length="631" mass="71688">MDHTEFDDKLWSASLSDSTLAIYPILDALSVQLDSNYACSPNVVVEVVEPITEEVPWTHFCTVIAADHKPIVTWESLRFEWRVLEKNVRIFLKSNSWKAKQSKSTAFTLRCLLLRQLEMPVTKQLTQGLLDVMKTCVETVDNADWMMMAMQHILIRYARLSRASKKARSSHSPLGRLLHIVYAWIKEMRAFWNRAIGVLADLLHALKHGSMILHMLRGKLTKGPNIENRLLSDLRVLHDVFNRFHSLLEDTEHRGTIFRKKIDEINALRRGDDLVQLLHECYRTFAYRTALQRVVLSWSAVLPSRQVATGLLGTLLLIVDTCRPESMESATALHLMLRCVRSTYFLPSSYYLDGVDCDRAHGFLGAGGFGDVYRGTWKQRDVALKVLRIFRMSSPDADYKKHAKFLQEIVLWRHLKHPCILPFIGVDQDTFAPRVAVVSRWARRGTINQTIQTCSLEELIMLRPMWIKQMIDGLHYLHSQGVVHGDFRGDNILVNDELNIQVTDFGLASLADGNTRTIGSPAGLIPIEWAAPELLAEDLIRRPDMSCDVYAFGISCVEIYAASKPYRGLNHLQVLRKVNHGGRPAPPEAGESGQSEPIPKGLWNLIEECWQSDPNKRPHASQCLDVIIASM</sequence>
<dbReference type="PROSITE" id="PS50011">
    <property type="entry name" value="PROTEIN_KINASE_DOM"/>
    <property type="match status" value="1"/>
</dbReference>
<keyword evidence="3" id="KW-0418">Kinase</keyword>
<evidence type="ECO:0000313" key="7">
    <source>
        <dbReference type="EMBL" id="TCD67242.1"/>
    </source>
</evidence>
<dbReference type="InterPro" id="IPR011009">
    <property type="entry name" value="Kinase-like_dom_sf"/>
</dbReference>
<evidence type="ECO:0000256" key="1">
    <source>
        <dbReference type="ARBA" id="ARBA00022679"/>
    </source>
</evidence>
<dbReference type="AlphaFoldDB" id="A0A4R0RJE6"/>
<dbReference type="InterPro" id="IPR008266">
    <property type="entry name" value="Tyr_kinase_AS"/>
</dbReference>
<evidence type="ECO:0000259" key="6">
    <source>
        <dbReference type="PROSITE" id="PS50011"/>
    </source>
</evidence>
<feature type="domain" description="Protein kinase" evidence="6">
    <location>
        <begin position="358"/>
        <end position="631"/>
    </location>
</feature>
<dbReference type="InterPro" id="IPR017441">
    <property type="entry name" value="Protein_kinase_ATP_BS"/>
</dbReference>
<gene>
    <name evidence="7" type="ORF">EIP91_000371</name>
</gene>
<dbReference type="InterPro" id="IPR051681">
    <property type="entry name" value="Ser/Thr_Kinases-Pseudokinases"/>
</dbReference>
<dbReference type="OrthoDB" id="1668230at2759"/>
<dbReference type="SUPFAM" id="SSF56112">
    <property type="entry name" value="Protein kinase-like (PK-like)"/>
    <property type="match status" value="1"/>
</dbReference>
<dbReference type="PROSITE" id="PS00109">
    <property type="entry name" value="PROTEIN_KINASE_TYR"/>
    <property type="match status" value="1"/>
</dbReference>